<comment type="caution">
    <text evidence="2">The sequence shown here is derived from an EMBL/GenBank/DDBJ whole genome shotgun (WGS) entry which is preliminary data.</text>
</comment>
<dbReference type="InterPro" id="IPR005623">
    <property type="entry name" value="Chaperone_NapD_NO3_reduct"/>
</dbReference>
<dbReference type="OrthoDB" id="7306089at2"/>
<comment type="function">
    <text evidence="1">Chaperone for NapA, the catalytic subunit of the periplasmic nitrate reductase. It binds directly and specifically to the twin-arginine signal peptide of NapA, preventing premature interaction with the Tat translocase and premature export.</text>
</comment>
<evidence type="ECO:0000313" key="2">
    <source>
        <dbReference type="EMBL" id="RJF94118.1"/>
    </source>
</evidence>
<dbReference type="EMBL" id="QYUM01000002">
    <property type="protein sequence ID" value="RJF94118.1"/>
    <property type="molecule type" value="Genomic_DNA"/>
</dbReference>
<protein>
    <recommendedName>
        <fullName evidence="1">Chaperone NapD</fullName>
    </recommendedName>
    <alternativeName>
        <fullName evidence="1">NapA signal peptide-binding chaperone NapD</fullName>
    </alternativeName>
</protein>
<comment type="subunit">
    <text evidence="1">Interacts with the cytoplasmic NapA precursor.</text>
</comment>
<organism evidence="2 3">
    <name type="scientific">Sphingomonas cavernae</name>
    <dbReference type="NCBI Taxonomy" id="2320861"/>
    <lineage>
        <taxon>Bacteria</taxon>
        <taxon>Pseudomonadati</taxon>
        <taxon>Pseudomonadota</taxon>
        <taxon>Alphaproteobacteria</taxon>
        <taxon>Sphingomonadales</taxon>
        <taxon>Sphingomonadaceae</taxon>
        <taxon>Sphingomonas</taxon>
    </lineage>
</organism>
<reference evidence="2 3" key="1">
    <citation type="submission" date="2018-09" db="EMBL/GenBank/DDBJ databases">
        <authorList>
            <person name="Zhu H."/>
        </authorList>
    </citation>
    <scope>NUCLEOTIDE SEQUENCE [LARGE SCALE GENOMIC DNA]</scope>
    <source>
        <strain evidence="2 3">K2R01-6</strain>
    </source>
</reference>
<dbReference type="Pfam" id="PF03927">
    <property type="entry name" value="NapD"/>
    <property type="match status" value="1"/>
</dbReference>
<proteinExistence type="inferred from homology"/>
<comment type="similarity">
    <text evidence="1">Belongs to the NapD family.</text>
</comment>
<accession>A0A418WS85</accession>
<dbReference type="GO" id="GO:0051224">
    <property type="term" value="P:negative regulation of protein transport"/>
    <property type="evidence" value="ECO:0007669"/>
    <property type="project" value="UniProtKB-UniRule"/>
</dbReference>
<name>A0A418WS85_9SPHN</name>
<sequence length="91" mass="9687">MDDEVHIASFIVRHVPEAATALDRLAAEWEGLEIAAREDGRMILLHECGGTRELLGCMDAARAIAGVISINLVYHHAEPGAALAQECVPAG</sequence>
<evidence type="ECO:0000313" key="3">
    <source>
        <dbReference type="Proteomes" id="UP000286100"/>
    </source>
</evidence>
<dbReference type="HAMAP" id="MF_02200">
    <property type="entry name" value="NapD"/>
    <property type="match status" value="1"/>
</dbReference>
<dbReference type="GO" id="GO:0005737">
    <property type="term" value="C:cytoplasm"/>
    <property type="evidence" value="ECO:0007669"/>
    <property type="project" value="UniProtKB-SubCell"/>
</dbReference>
<keyword evidence="1" id="KW-0963">Cytoplasm</keyword>
<keyword evidence="1" id="KW-0143">Chaperone</keyword>
<comment type="subcellular location">
    <subcellularLocation>
        <location evidence="1">Cytoplasm</location>
    </subcellularLocation>
</comment>
<dbReference type="Proteomes" id="UP000286100">
    <property type="component" value="Unassembled WGS sequence"/>
</dbReference>
<evidence type="ECO:0000256" key="1">
    <source>
        <dbReference type="HAMAP-Rule" id="MF_02200"/>
    </source>
</evidence>
<dbReference type="GO" id="GO:0005048">
    <property type="term" value="F:signal sequence binding"/>
    <property type="evidence" value="ECO:0007669"/>
    <property type="project" value="UniProtKB-UniRule"/>
</dbReference>
<gene>
    <name evidence="1" type="primary">napD</name>
    <name evidence="2" type="ORF">D3876_07640</name>
</gene>
<dbReference type="RefSeq" id="WP_119760819.1">
    <property type="nucleotide sequence ID" value="NZ_QYUM01000002.1"/>
</dbReference>
<keyword evidence="3" id="KW-1185">Reference proteome</keyword>
<dbReference type="AlphaFoldDB" id="A0A418WS85"/>
<dbReference type="Gene3D" id="3.30.70.920">
    <property type="match status" value="1"/>
</dbReference>